<proteinExistence type="predicted"/>
<reference evidence="2" key="1">
    <citation type="journal article" date="2019" name="Int. J. Syst. Evol. Microbiol.">
        <title>The Global Catalogue of Microorganisms (GCM) 10K type strain sequencing project: providing services to taxonomists for standard genome sequencing and annotation.</title>
        <authorList>
            <consortium name="The Broad Institute Genomics Platform"/>
            <consortium name="The Broad Institute Genome Sequencing Center for Infectious Disease"/>
            <person name="Wu L."/>
            <person name="Ma J."/>
        </authorList>
    </citation>
    <scope>NUCLEOTIDE SEQUENCE [LARGE SCALE GENOMIC DNA]</scope>
    <source>
        <strain evidence="2">CGMCC 1.15420</strain>
    </source>
</reference>
<organism evidence="1 2">
    <name type="scientific">Paenibacillus aceti</name>
    <dbReference type="NCBI Taxonomy" id="1820010"/>
    <lineage>
        <taxon>Bacteria</taxon>
        <taxon>Bacillati</taxon>
        <taxon>Bacillota</taxon>
        <taxon>Bacilli</taxon>
        <taxon>Bacillales</taxon>
        <taxon>Paenibacillaceae</taxon>
        <taxon>Paenibacillus</taxon>
    </lineage>
</organism>
<name>A0ABQ1VZR5_9BACL</name>
<dbReference type="Proteomes" id="UP000608420">
    <property type="component" value="Unassembled WGS sequence"/>
</dbReference>
<accession>A0ABQ1VZR5</accession>
<gene>
    <name evidence="1" type="ORF">GCM10010913_31570</name>
</gene>
<sequence length="335" mass="36067">MKINIRKPISLVLKILLCTGILLPAGFEAQVFLARTLAAPGLSASIHGTAPTELQRFAEDTIKRLAKTKPFAHWEGATSNIEPLGPGTHSWLVTVRSTKQDKSTGNPASAGYLIISATEQGEYKLIEYGSGDDSIFSRSVLESGLDNIGMEPAAIPDHTIVPLYAGPTLAEWGIAISSKEGFAHFINALNGEDLPETQQSFAQQAAKYTPPGSAAGSRTMKKIAPAAQAVQTATHFDPYDNVKWMTRKPMDVTPTSFARILSTAKRLIYVSSGGERTYSVPLPVFGYQLWEHAATDTAVRTTEEAASIYVQSGTAEAPRWIALEALLDAGKFIAF</sequence>
<keyword evidence="2" id="KW-1185">Reference proteome</keyword>
<protein>
    <submittedName>
        <fullName evidence="1">Uncharacterized protein</fullName>
    </submittedName>
</protein>
<comment type="caution">
    <text evidence="1">The sequence shown here is derived from an EMBL/GenBank/DDBJ whole genome shotgun (WGS) entry which is preliminary data.</text>
</comment>
<evidence type="ECO:0000313" key="1">
    <source>
        <dbReference type="EMBL" id="GGG07439.1"/>
    </source>
</evidence>
<dbReference type="RefSeq" id="WP_120461060.1">
    <property type="nucleotide sequence ID" value="NZ_BMIW01000024.1"/>
</dbReference>
<dbReference type="EMBL" id="BMIW01000024">
    <property type="protein sequence ID" value="GGG07439.1"/>
    <property type="molecule type" value="Genomic_DNA"/>
</dbReference>
<evidence type="ECO:0000313" key="2">
    <source>
        <dbReference type="Proteomes" id="UP000608420"/>
    </source>
</evidence>